<evidence type="ECO:0000256" key="1">
    <source>
        <dbReference type="ARBA" id="ARBA00001946"/>
    </source>
</evidence>
<feature type="region of interest" description="Disordered" evidence="7">
    <location>
        <begin position="129"/>
        <end position="153"/>
    </location>
</feature>
<dbReference type="InterPro" id="IPR008918">
    <property type="entry name" value="HhH2"/>
</dbReference>
<feature type="compositionally biased region" description="Low complexity" evidence="7">
    <location>
        <begin position="284"/>
        <end position="294"/>
    </location>
</feature>
<organism evidence="10 11">
    <name type="scientific">Angomonas deanei</name>
    <dbReference type="NCBI Taxonomy" id="59799"/>
    <lineage>
        <taxon>Eukaryota</taxon>
        <taxon>Discoba</taxon>
        <taxon>Euglenozoa</taxon>
        <taxon>Kinetoplastea</taxon>
        <taxon>Metakinetoplastina</taxon>
        <taxon>Trypanosomatida</taxon>
        <taxon>Trypanosomatidae</taxon>
        <taxon>Strigomonadinae</taxon>
        <taxon>Angomonas</taxon>
    </lineage>
</organism>
<feature type="domain" description="XPG-I" evidence="8">
    <location>
        <begin position="386"/>
        <end position="454"/>
    </location>
</feature>
<dbReference type="Proteomes" id="UP000515908">
    <property type="component" value="Chromosome 07"/>
</dbReference>
<sequence>MGVHGLWRLLDTFGEVSRPEDWKGKKVAIDASIWMAQFRAQKGANGETSETVILEGFLNRILKLLFYEIEAVFVFDGAAGSSKQAEHKRRAAAREALYQAQVRRKAREIVSAQVASGALSLHDLEKVEGTPQPQAETAPADHKTELPAKKEKLPGNYTNYIPVAKKRRRVVAPNRISASSTLNFLEDAKEFLMERKKGEDKVKYNTLKDTTTSLFLGPRFAVDEGAKVKRIKNETSVDEEDREVIDADDSSDSDGSSCVAVEDVDDESVVTVTDSHSAYEVDSSSESVPSLLLSQGEEEGWPLSDVGSEEETEPTQLGFTPWNPGTQLMHPARPNLSQSSDEFAPVQIKKVPPHPVKGTYTAPQPVRPSKEQPVPFELVNIIELIQCCGMSYIVSPSESDSQCAFLNTNGLVDAVFTEDSDVVVHGAPVVLRGFFSASRQVVRYNLHELRVCGLTKTVFVSLAHLLGCDYTEGVPGIGVIGALAAIAAAWPPKLERPEVEAECVMDLLARWSALAKNPPSSFATADEQMTVLQWTIASHHANAWSALLIPKTFPDRDVVEAFYFPKVDTDPSSFTASSPDFEAIRMFAGSRGLLGAHWMRQRLDIVRQAYAAGEKGVQPTDQKTLDEFGLTTRVREKWIYKKQSPKYAKALENLRQCMSD</sequence>
<evidence type="ECO:0000259" key="9">
    <source>
        <dbReference type="SMART" id="SM00485"/>
    </source>
</evidence>
<dbReference type="InterPro" id="IPR006086">
    <property type="entry name" value="XPG-I_dom"/>
</dbReference>
<keyword evidence="4" id="KW-0479">Metal-binding</keyword>
<dbReference type="SMART" id="SM00485">
    <property type="entry name" value="XPGN"/>
    <property type="match status" value="1"/>
</dbReference>
<dbReference type="AlphaFoldDB" id="A0A7G2CER6"/>
<dbReference type="GO" id="GO:0006289">
    <property type="term" value="P:nucleotide-excision repair"/>
    <property type="evidence" value="ECO:0007669"/>
    <property type="project" value="InterPro"/>
</dbReference>
<evidence type="ECO:0000256" key="4">
    <source>
        <dbReference type="ARBA" id="ARBA00022723"/>
    </source>
</evidence>
<feature type="domain" description="XPG N-terminal" evidence="9">
    <location>
        <begin position="1"/>
        <end position="97"/>
    </location>
</feature>
<evidence type="ECO:0000256" key="6">
    <source>
        <dbReference type="ARBA" id="ARBA00022842"/>
    </source>
</evidence>
<dbReference type="Pfam" id="PF00752">
    <property type="entry name" value="XPG_N"/>
    <property type="match status" value="1"/>
</dbReference>
<dbReference type="SMART" id="SM00484">
    <property type="entry name" value="XPGI"/>
    <property type="match status" value="1"/>
</dbReference>
<dbReference type="InterPro" id="IPR006085">
    <property type="entry name" value="XPG_DNA_repair_N"/>
</dbReference>
<evidence type="ECO:0000313" key="10">
    <source>
        <dbReference type="EMBL" id="CAD2216672.1"/>
    </source>
</evidence>
<dbReference type="Pfam" id="PF00867">
    <property type="entry name" value="XPG_I"/>
    <property type="match status" value="1"/>
</dbReference>
<keyword evidence="5" id="KW-0378">Hydrolase</keyword>
<feature type="compositionally biased region" description="Acidic residues" evidence="7">
    <location>
        <begin position="236"/>
        <end position="252"/>
    </location>
</feature>
<gene>
    <name evidence="10" type="ORF">ADEAN_000413400</name>
</gene>
<evidence type="ECO:0000256" key="3">
    <source>
        <dbReference type="ARBA" id="ARBA00022722"/>
    </source>
</evidence>
<dbReference type="Gene3D" id="1.10.150.20">
    <property type="entry name" value="5' to 3' exonuclease, C-terminal subdomain"/>
    <property type="match status" value="1"/>
</dbReference>
<feature type="compositionally biased region" description="Basic and acidic residues" evidence="7">
    <location>
        <begin position="139"/>
        <end position="153"/>
    </location>
</feature>
<comment type="cofactor">
    <cofactor evidence="1">
        <name>Mg(2+)</name>
        <dbReference type="ChEBI" id="CHEBI:18420"/>
    </cofactor>
</comment>
<keyword evidence="11" id="KW-1185">Reference proteome</keyword>
<dbReference type="GO" id="GO:0046872">
    <property type="term" value="F:metal ion binding"/>
    <property type="evidence" value="ECO:0007669"/>
    <property type="project" value="UniProtKB-KW"/>
</dbReference>
<dbReference type="OrthoDB" id="31113at2759"/>
<evidence type="ECO:0000256" key="7">
    <source>
        <dbReference type="SAM" id="MobiDB-lite"/>
    </source>
</evidence>
<evidence type="ECO:0000313" key="11">
    <source>
        <dbReference type="Proteomes" id="UP000515908"/>
    </source>
</evidence>
<dbReference type="GO" id="GO:0017108">
    <property type="term" value="F:5'-flap endonuclease activity"/>
    <property type="evidence" value="ECO:0007669"/>
    <property type="project" value="TreeGrafter"/>
</dbReference>
<protein>
    <submittedName>
        <fullName evidence="10">XPG N-terminal domain/XPG domain containing/XPG I-region, putative</fullName>
    </submittedName>
</protein>
<dbReference type="Gene3D" id="3.40.50.1010">
    <property type="entry name" value="5'-nuclease"/>
    <property type="match status" value="2"/>
</dbReference>
<dbReference type="PANTHER" id="PTHR11081:SF59">
    <property type="entry name" value="FI23547P1"/>
    <property type="match status" value="1"/>
</dbReference>
<dbReference type="SUPFAM" id="SSF88723">
    <property type="entry name" value="PIN domain-like"/>
    <property type="match status" value="1"/>
</dbReference>
<accession>A0A7G2CER6</accession>
<dbReference type="InterPro" id="IPR036279">
    <property type="entry name" value="5-3_exonuclease_C_sf"/>
</dbReference>
<dbReference type="PRINTS" id="PR00853">
    <property type="entry name" value="XPGRADSUPER"/>
</dbReference>
<dbReference type="EMBL" id="LR877151">
    <property type="protein sequence ID" value="CAD2216672.1"/>
    <property type="molecule type" value="Genomic_DNA"/>
</dbReference>
<dbReference type="InterPro" id="IPR029060">
    <property type="entry name" value="PIN-like_dom_sf"/>
</dbReference>
<feature type="region of interest" description="Disordered" evidence="7">
    <location>
        <begin position="233"/>
        <end position="260"/>
    </location>
</feature>
<dbReference type="GO" id="GO:0005634">
    <property type="term" value="C:nucleus"/>
    <property type="evidence" value="ECO:0007669"/>
    <property type="project" value="InterPro"/>
</dbReference>
<evidence type="ECO:0000256" key="2">
    <source>
        <dbReference type="ARBA" id="ARBA00005283"/>
    </source>
</evidence>
<dbReference type="VEuPathDB" id="TriTrypDB:ADEAN_000413400"/>
<keyword evidence="6" id="KW-0460">Magnesium</keyword>
<dbReference type="SUPFAM" id="SSF47807">
    <property type="entry name" value="5' to 3' exonuclease, C-terminal subdomain"/>
    <property type="match status" value="1"/>
</dbReference>
<feature type="region of interest" description="Disordered" evidence="7">
    <location>
        <begin position="275"/>
        <end position="322"/>
    </location>
</feature>
<proteinExistence type="inferred from homology"/>
<keyword evidence="3" id="KW-0540">Nuclease</keyword>
<dbReference type="SMART" id="SM00279">
    <property type="entry name" value="HhH2"/>
    <property type="match status" value="1"/>
</dbReference>
<dbReference type="GO" id="GO:0003697">
    <property type="term" value="F:single-stranded DNA binding"/>
    <property type="evidence" value="ECO:0007669"/>
    <property type="project" value="InterPro"/>
</dbReference>
<reference evidence="10 11" key="1">
    <citation type="submission" date="2020-08" db="EMBL/GenBank/DDBJ databases">
        <authorList>
            <person name="Newling K."/>
            <person name="Davey J."/>
            <person name="Forrester S."/>
        </authorList>
    </citation>
    <scope>NUCLEOTIDE SEQUENCE [LARGE SCALE GENOMIC DNA]</scope>
    <source>
        <strain evidence="11">Crithidia deanei Carvalho (ATCC PRA-265)</strain>
    </source>
</reference>
<dbReference type="InterPro" id="IPR006084">
    <property type="entry name" value="XPG/Rad2"/>
</dbReference>
<dbReference type="PRINTS" id="PR00066">
    <property type="entry name" value="XRODRMPGMNTG"/>
</dbReference>
<evidence type="ECO:0000256" key="5">
    <source>
        <dbReference type="ARBA" id="ARBA00022801"/>
    </source>
</evidence>
<evidence type="ECO:0000259" key="8">
    <source>
        <dbReference type="SMART" id="SM00484"/>
    </source>
</evidence>
<name>A0A7G2CER6_9TRYP</name>
<dbReference type="InterPro" id="IPR001044">
    <property type="entry name" value="XPG/Rad2_eukaryotes"/>
</dbReference>
<dbReference type="PANTHER" id="PTHR11081">
    <property type="entry name" value="FLAP ENDONUCLEASE FAMILY MEMBER"/>
    <property type="match status" value="1"/>
</dbReference>
<comment type="similarity">
    <text evidence="2">Belongs to the XPG/RAD2 endonuclease family. XPG subfamily.</text>
</comment>